<accession>A0A183KLY7</accession>
<organism evidence="4">
    <name type="scientific">Schistosoma curassoni</name>
    <dbReference type="NCBI Taxonomy" id="6186"/>
    <lineage>
        <taxon>Eukaryota</taxon>
        <taxon>Metazoa</taxon>
        <taxon>Spiralia</taxon>
        <taxon>Lophotrochozoa</taxon>
        <taxon>Platyhelminthes</taxon>
        <taxon>Trematoda</taxon>
        <taxon>Digenea</taxon>
        <taxon>Strigeidida</taxon>
        <taxon>Schistosomatoidea</taxon>
        <taxon>Schistosomatidae</taxon>
        <taxon>Schistosoma</taxon>
    </lineage>
</organism>
<protein>
    <submittedName>
        <fullName evidence="4">Inner membrane protein</fullName>
    </submittedName>
</protein>
<evidence type="ECO:0000313" key="4">
    <source>
        <dbReference type="WBParaSite" id="SCUD_0001605601-mRNA-1"/>
    </source>
</evidence>
<name>A0A183KLY7_9TREM</name>
<reference evidence="4" key="1">
    <citation type="submission" date="2016-06" db="UniProtKB">
        <authorList>
            <consortium name="WormBaseParasite"/>
        </authorList>
    </citation>
    <scope>IDENTIFICATION</scope>
</reference>
<keyword evidence="3" id="KW-1185">Reference proteome</keyword>
<feature type="transmembrane region" description="Helical" evidence="1">
    <location>
        <begin position="15"/>
        <end position="34"/>
    </location>
</feature>
<proteinExistence type="predicted"/>
<evidence type="ECO:0000313" key="2">
    <source>
        <dbReference type="EMBL" id="VDP60759.1"/>
    </source>
</evidence>
<keyword evidence="1" id="KW-0812">Transmembrane</keyword>
<dbReference type="AlphaFoldDB" id="A0A183KLY7"/>
<sequence length="47" mass="5944">MFWRLIHHFYLPKPVWLLSISFLMLFALILYRFVEVDENKHVEHNYH</sequence>
<evidence type="ECO:0000256" key="1">
    <source>
        <dbReference type="SAM" id="Phobius"/>
    </source>
</evidence>
<gene>
    <name evidence="2" type="ORF">SCUD_LOCUS16053</name>
</gene>
<reference evidence="2 3" key="2">
    <citation type="submission" date="2018-11" db="EMBL/GenBank/DDBJ databases">
        <authorList>
            <consortium name="Pathogen Informatics"/>
        </authorList>
    </citation>
    <scope>NUCLEOTIDE SEQUENCE [LARGE SCALE GENOMIC DNA]</scope>
    <source>
        <strain evidence="2">Dakar</strain>
        <strain evidence="3">Dakar, Senegal</strain>
    </source>
</reference>
<dbReference type="Proteomes" id="UP000279833">
    <property type="component" value="Unassembled WGS sequence"/>
</dbReference>
<keyword evidence="1" id="KW-1133">Transmembrane helix</keyword>
<dbReference type="EMBL" id="UZAK01038271">
    <property type="protein sequence ID" value="VDP60759.1"/>
    <property type="molecule type" value="Genomic_DNA"/>
</dbReference>
<dbReference type="WBParaSite" id="SCUD_0001605601-mRNA-1">
    <property type="protein sequence ID" value="SCUD_0001605601-mRNA-1"/>
    <property type="gene ID" value="SCUD_0001605601"/>
</dbReference>
<evidence type="ECO:0000313" key="3">
    <source>
        <dbReference type="Proteomes" id="UP000279833"/>
    </source>
</evidence>
<keyword evidence="1" id="KW-0472">Membrane</keyword>